<keyword evidence="2" id="KW-1185">Reference proteome</keyword>
<sequence>MAFYSRAGVQSVIVGDKTGIKGRSDQNGMFASNGHCGDRVVSIVNTGYAPDIGSRITSPDSNGPFDALVQVYPHAEGDDLPVILGTDEHDDSLDAALNYYTCDTDVIYVPTAKRSHPQADPGNGLDPTAATLVIQAWETSSGRRRIIPVIDASGTPLDFSSQDISGAANRIIDGELQVVTRGGEAYRVELSTGALKSHFFIPLSDELSFSQFAFMDAYVFVLDVPADPDADLTLSRYGMSSGEASSIMAIHGASRFRSGGLLVDDPTVQSIALRPGYTG</sequence>
<reference evidence="1 2" key="1">
    <citation type="submission" date="2016-11" db="EMBL/GenBank/DDBJ databases">
        <authorList>
            <person name="Varghese N."/>
            <person name="Submissions S."/>
        </authorList>
    </citation>
    <scope>NUCLEOTIDE SEQUENCE [LARGE SCALE GENOMIC DNA]</scope>
    <source>
        <strain evidence="1 2">PA</strain>
    </source>
</reference>
<evidence type="ECO:0000313" key="2">
    <source>
        <dbReference type="Proteomes" id="UP000184390"/>
    </source>
</evidence>
<gene>
    <name evidence="1" type="ORF">SAMN05216246_10781</name>
</gene>
<dbReference type="EMBL" id="FQYL01000007">
    <property type="protein sequence ID" value="SHI93179.1"/>
    <property type="molecule type" value="Genomic_DNA"/>
</dbReference>
<protein>
    <submittedName>
        <fullName evidence="1">Uncharacterized protein</fullName>
    </submittedName>
</protein>
<comment type="caution">
    <text evidence="1">The sequence shown here is derived from an EMBL/GenBank/DDBJ whole genome shotgun (WGS) entry which is preliminary data.</text>
</comment>
<name>A0ABY1IBE7_9ACTO</name>
<proteinExistence type="predicted"/>
<dbReference type="RefSeq" id="WP_073453015.1">
    <property type="nucleotide sequence ID" value="NZ_FQYL01000007.1"/>
</dbReference>
<evidence type="ECO:0000313" key="1">
    <source>
        <dbReference type="EMBL" id="SHI93179.1"/>
    </source>
</evidence>
<organism evidence="1 2">
    <name type="scientific">Actinomyces denticolens</name>
    <dbReference type="NCBI Taxonomy" id="52767"/>
    <lineage>
        <taxon>Bacteria</taxon>
        <taxon>Bacillati</taxon>
        <taxon>Actinomycetota</taxon>
        <taxon>Actinomycetes</taxon>
        <taxon>Actinomycetales</taxon>
        <taxon>Actinomycetaceae</taxon>
        <taxon>Actinomyces</taxon>
    </lineage>
</organism>
<dbReference type="Proteomes" id="UP000184390">
    <property type="component" value="Unassembled WGS sequence"/>
</dbReference>
<accession>A0ABY1IBE7</accession>